<feature type="transmembrane region" description="Helical" evidence="1">
    <location>
        <begin position="6"/>
        <end position="28"/>
    </location>
</feature>
<evidence type="ECO:0008006" key="4">
    <source>
        <dbReference type="Google" id="ProtNLM"/>
    </source>
</evidence>
<dbReference type="EMBL" id="PYHR01000002">
    <property type="protein sequence ID" value="PWD51271.1"/>
    <property type="molecule type" value="Genomic_DNA"/>
</dbReference>
<dbReference type="RefSeq" id="WP_109229652.1">
    <property type="nucleotide sequence ID" value="NZ_PYHR01000002.1"/>
</dbReference>
<sequence length="129" mass="14135">MEPGHVLLIIAGSLLALGVIFWLVGFAAGRGRRRGWARTMGWWIRGRALLGHSWQVEYVADDGQVRQIMPWMNATSFSPSGPVPITYDPHRPERAVIDTFYHRGGVFLVVGGVVAGMAVVLLVVSLVVL</sequence>
<keyword evidence="1" id="KW-0812">Transmembrane</keyword>
<name>A0A2U1ZWC3_9MICO</name>
<accession>A0A2U1ZWC3</accession>
<dbReference type="Proteomes" id="UP000245166">
    <property type="component" value="Unassembled WGS sequence"/>
</dbReference>
<dbReference type="AlphaFoldDB" id="A0A2U1ZWC3"/>
<organism evidence="2 3">
    <name type="scientific">Serinibacter arcticus</name>
    <dbReference type="NCBI Taxonomy" id="1655435"/>
    <lineage>
        <taxon>Bacteria</taxon>
        <taxon>Bacillati</taxon>
        <taxon>Actinomycetota</taxon>
        <taxon>Actinomycetes</taxon>
        <taxon>Micrococcales</taxon>
        <taxon>Beutenbergiaceae</taxon>
        <taxon>Serinibacter</taxon>
    </lineage>
</organism>
<reference evidence="2 3" key="1">
    <citation type="submission" date="2018-03" db="EMBL/GenBank/DDBJ databases">
        <title>Genome assembly of novel Miniimonas species PCH200.</title>
        <authorList>
            <person name="Thakur V."/>
            <person name="Kumar V."/>
            <person name="Singh D."/>
        </authorList>
    </citation>
    <scope>NUCLEOTIDE SEQUENCE [LARGE SCALE GENOMIC DNA]</scope>
    <source>
        <strain evidence="2 3">PCH200</strain>
    </source>
</reference>
<evidence type="ECO:0000313" key="3">
    <source>
        <dbReference type="Proteomes" id="UP000245166"/>
    </source>
</evidence>
<protein>
    <recommendedName>
        <fullName evidence="4">DUF3592 domain-containing protein</fullName>
    </recommendedName>
</protein>
<evidence type="ECO:0000256" key="1">
    <source>
        <dbReference type="SAM" id="Phobius"/>
    </source>
</evidence>
<comment type="caution">
    <text evidence="2">The sequence shown here is derived from an EMBL/GenBank/DDBJ whole genome shotgun (WGS) entry which is preliminary data.</text>
</comment>
<proteinExistence type="predicted"/>
<evidence type="ECO:0000313" key="2">
    <source>
        <dbReference type="EMBL" id="PWD51271.1"/>
    </source>
</evidence>
<keyword evidence="3" id="KW-1185">Reference proteome</keyword>
<keyword evidence="1" id="KW-0472">Membrane</keyword>
<feature type="transmembrane region" description="Helical" evidence="1">
    <location>
        <begin position="106"/>
        <end position="128"/>
    </location>
</feature>
<keyword evidence="1" id="KW-1133">Transmembrane helix</keyword>
<gene>
    <name evidence="2" type="ORF">C8046_12000</name>
</gene>
<dbReference type="OrthoDB" id="4223203at2"/>